<feature type="domain" description="Cyclin C-terminal" evidence="8">
    <location>
        <begin position="334"/>
        <end position="452"/>
    </location>
</feature>
<dbReference type="InterPro" id="IPR013763">
    <property type="entry name" value="Cyclin-like_dom"/>
</dbReference>
<dbReference type="Proteomes" id="UP001175271">
    <property type="component" value="Unassembled WGS sequence"/>
</dbReference>
<dbReference type="AlphaFoldDB" id="A0AA39HFX8"/>
<evidence type="ECO:0000313" key="9">
    <source>
        <dbReference type="EMBL" id="KAK0404053.1"/>
    </source>
</evidence>
<comment type="caution">
    <text evidence="9">The sequence shown here is derived from an EMBL/GenBank/DDBJ whole genome shotgun (WGS) entry which is preliminary data.</text>
</comment>
<dbReference type="Gene3D" id="1.10.472.10">
    <property type="entry name" value="Cyclin-like"/>
    <property type="match status" value="2"/>
</dbReference>
<keyword evidence="10" id="KW-1185">Reference proteome</keyword>
<evidence type="ECO:0000259" key="8">
    <source>
        <dbReference type="SMART" id="SM01332"/>
    </source>
</evidence>
<proteinExistence type="inferred from homology"/>
<feature type="transmembrane region" description="Helical" evidence="6">
    <location>
        <begin position="365"/>
        <end position="387"/>
    </location>
</feature>
<evidence type="ECO:0008006" key="11">
    <source>
        <dbReference type="Google" id="ProtNLM"/>
    </source>
</evidence>
<dbReference type="SMART" id="SM00385">
    <property type="entry name" value="CYCLIN"/>
    <property type="match status" value="2"/>
</dbReference>
<evidence type="ECO:0000259" key="7">
    <source>
        <dbReference type="SMART" id="SM00385"/>
    </source>
</evidence>
<dbReference type="InterPro" id="IPR004367">
    <property type="entry name" value="Cyclin_C-dom"/>
</dbReference>
<dbReference type="GO" id="GO:0051301">
    <property type="term" value="P:cell division"/>
    <property type="evidence" value="ECO:0007669"/>
    <property type="project" value="UniProtKB-KW"/>
</dbReference>
<keyword evidence="6" id="KW-0472">Membrane</keyword>
<evidence type="ECO:0000256" key="2">
    <source>
        <dbReference type="ARBA" id="ARBA00023127"/>
    </source>
</evidence>
<feature type="region of interest" description="Disordered" evidence="5">
    <location>
        <begin position="160"/>
        <end position="182"/>
    </location>
</feature>
<comment type="similarity">
    <text evidence="4">Belongs to the cyclin family.</text>
</comment>
<evidence type="ECO:0000256" key="4">
    <source>
        <dbReference type="RuleBase" id="RU000383"/>
    </source>
</evidence>
<dbReference type="Pfam" id="PF02984">
    <property type="entry name" value="Cyclin_C"/>
    <property type="match status" value="1"/>
</dbReference>
<dbReference type="SMART" id="SM01332">
    <property type="entry name" value="Cyclin_C"/>
    <property type="match status" value="1"/>
</dbReference>
<dbReference type="InterPro" id="IPR006671">
    <property type="entry name" value="Cyclin_N"/>
</dbReference>
<keyword evidence="3" id="KW-0131">Cell cycle</keyword>
<dbReference type="EMBL" id="JAUCMV010000004">
    <property type="protein sequence ID" value="KAK0404053.1"/>
    <property type="molecule type" value="Genomic_DNA"/>
</dbReference>
<keyword evidence="6" id="KW-1133">Transmembrane helix</keyword>
<dbReference type="PANTHER" id="PTHR10177">
    <property type="entry name" value="CYCLINS"/>
    <property type="match status" value="1"/>
</dbReference>
<evidence type="ECO:0000256" key="6">
    <source>
        <dbReference type="SAM" id="Phobius"/>
    </source>
</evidence>
<name>A0AA39HFX8_9BILA</name>
<feature type="domain" description="Cyclin-like" evidence="7">
    <location>
        <begin position="338"/>
        <end position="422"/>
    </location>
</feature>
<dbReference type="SUPFAM" id="SSF47954">
    <property type="entry name" value="Cyclin-like"/>
    <property type="match status" value="2"/>
</dbReference>
<evidence type="ECO:0000313" key="10">
    <source>
        <dbReference type="Proteomes" id="UP001175271"/>
    </source>
</evidence>
<dbReference type="InterPro" id="IPR036915">
    <property type="entry name" value="Cyclin-like_sf"/>
</dbReference>
<accession>A0AA39HFX8</accession>
<evidence type="ECO:0000256" key="3">
    <source>
        <dbReference type="ARBA" id="ARBA00023306"/>
    </source>
</evidence>
<keyword evidence="6" id="KW-0812">Transmembrane</keyword>
<keyword evidence="2 4" id="KW-0195">Cyclin</keyword>
<gene>
    <name evidence="9" type="ORF">QR680_017259</name>
</gene>
<dbReference type="FunFam" id="1.10.472.10:FF:000001">
    <property type="entry name" value="G2/mitotic-specific cyclin"/>
    <property type="match status" value="1"/>
</dbReference>
<dbReference type="Pfam" id="PF00134">
    <property type="entry name" value="Cyclin_N"/>
    <property type="match status" value="1"/>
</dbReference>
<reference evidence="9" key="1">
    <citation type="submission" date="2023-06" db="EMBL/GenBank/DDBJ databases">
        <title>Genomic analysis of the entomopathogenic nematode Steinernema hermaphroditum.</title>
        <authorList>
            <person name="Schwarz E.M."/>
            <person name="Heppert J.K."/>
            <person name="Baniya A."/>
            <person name="Schwartz H.T."/>
            <person name="Tan C.-H."/>
            <person name="Antoshechkin I."/>
            <person name="Sternberg P.W."/>
            <person name="Goodrich-Blair H."/>
            <person name="Dillman A.R."/>
        </authorList>
    </citation>
    <scope>NUCLEOTIDE SEQUENCE</scope>
    <source>
        <strain evidence="9">PS9179</strain>
        <tissue evidence="9">Whole animal</tissue>
    </source>
</reference>
<keyword evidence="1" id="KW-0132">Cell division</keyword>
<feature type="region of interest" description="Disordered" evidence="5">
    <location>
        <begin position="15"/>
        <end position="38"/>
    </location>
</feature>
<dbReference type="InterPro" id="IPR039361">
    <property type="entry name" value="Cyclin"/>
</dbReference>
<feature type="domain" description="Cyclin-like" evidence="7">
    <location>
        <begin position="239"/>
        <end position="325"/>
    </location>
</feature>
<organism evidence="9 10">
    <name type="scientific">Steinernema hermaphroditum</name>
    <dbReference type="NCBI Taxonomy" id="289476"/>
    <lineage>
        <taxon>Eukaryota</taxon>
        <taxon>Metazoa</taxon>
        <taxon>Ecdysozoa</taxon>
        <taxon>Nematoda</taxon>
        <taxon>Chromadorea</taxon>
        <taxon>Rhabditida</taxon>
        <taxon>Tylenchina</taxon>
        <taxon>Panagrolaimomorpha</taxon>
        <taxon>Strongyloidoidea</taxon>
        <taxon>Steinernematidae</taxon>
        <taxon>Steinernema</taxon>
    </lineage>
</organism>
<protein>
    <recommendedName>
        <fullName evidence="11">G2/mitotic-specific cyclin-B3</fullName>
    </recommendedName>
</protein>
<sequence>MRALRERAVLRVRKGLPTGTSKWPSKRHGDRTLSPSSNFFAPTLRARRILSPRQGNKKTGSPLTEFSPLFVIATNSTDPHSFKDDAPRTKRFQRRQCRCRTGEEHGAAHQATDHAAKRAALSDVTRAVSNIRIDSSKKSTALQPKKLINGVRRTLKRTVSTSEQDLKKANEVQKTVPASPDPCPGFDFDKENAGDLLSVPEYAFDIFRYYKIREGKFRVGDYGTRQRQVTKEMRAVLLDWMVEVQENFELNHETLYLAVKLVDTYIGNVKETVRREDLQLVASSAIFIAAKYDERHPPLIDDFLYICEDQFTRDQLCAMERKMFKVVGFDIGMPLSYRFLRRYAKVSKVDMATLTLARFILETSLMFVEFVMVPESLMAAAAFLLALRMKKMEDWTPVLKKYSGYKVEDVESLMWALNHMMHSRATLYPKLQTVFSKYSHEIFFEVAKIPLLPNGKSTTEPVGPPAALKN</sequence>
<evidence type="ECO:0000256" key="1">
    <source>
        <dbReference type="ARBA" id="ARBA00022618"/>
    </source>
</evidence>
<evidence type="ECO:0000256" key="5">
    <source>
        <dbReference type="SAM" id="MobiDB-lite"/>
    </source>
</evidence>